<dbReference type="GO" id="GO:0006457">
    <property type="term" value="P:protein folding"/>
    <property type="evidence" value="ECO:0007669"/>
    <property type="project" value="InterPro"/>
</dbReference>
<evidence type="ECO:0000313" key="10">
    <source>
        <dbReference type="Proteomes" id="UP000236725"/>
    </source>
</evidence>
<dbReference type="SUPFAM" id="SSF54534">
    <property type="entry name" value="FKBP-like"/>
    <property type="match status" value="1"/>
</dbReference>
<comment type="catalytic activity">
    <reaction evidence="1 6 7">
        <text>[protein]-peptidylproline (omega=180) = [protein]-peptidylproline (omega=0)</text>
        <dbReference type="Rhea" id="RHEA:16237"/>
        <dbReference type="Rhea" id="RHEA-COMP:10747"/>
        <dbReference type="Rhea" id="RHEA-COMP:10748"/>
        <dbReference type="ChEBI" id="CHEBI:83833"/>
        <dbReference type="ChEBI" id="CHEBI:83834"/>
        <dbReference type="EC" id="5.2.1.8"/>
    </reaction>
</comment>
<feature type="domain" description="PPIase FKBP-type" evidence="8">
    <location>
        <begin position="108"/>
        <end position="194"/>
    </location>
</feature>
<dbReference type="Proteomes" id="UP000236725">
    <property type="component" value="Unassembled WGS sequence"/>
</dbReference>
<dbReference type="RefSeq" id="WP_099464587.1">
    <property type="nucleotide sequence ID" value="NZ_FNVS01000015.1"/>
</dbReference>
<dbReference type="AlphaFoldDB" id="A0A8G2BXY1"/>
<proteinExistence type="inferred from homology"/>
<dbReference type="EMBL" id="FNVS01000015">
    <property type="protein sequence ID" value="SEG11529.1"/>
    <property type="molecule type" value="Genomic_DNA"/>
</dbReference>
<organism evidence="9 10">
    <name type="scientific">Parabacteroides chinchillae</name>
    <dbReference type="NCBI Taxonomy" id="871327"/>
    <lineage>
        <taxon>Bacteria</taxon>
        <taxon>Pseudomonadati</taxon>
        <taxon>Bacteroidota</taxon>
        <taxon>Bacteroidia</taxon>
        <taxon>Bacteroidales</taxon>
        <taxon>Tannerellaceae</taxon>
        <taxon>Parabacteroides</taxon>
    </lineage>
</organism>
<dbReference type="InterPro" id="IPR000774">
    <property type="entry name" value="PPIase_FKBP_N"/>
</dbReference>
<keyword evidence="10" id="KW-1185">Reference proteome</keyword>
<dbReference type="InterPro" id="IPR001179">
    <property type="entry name" value="PPIase_FKBP_dom"/>
</dbReference>
<dbReference type="Gene3D" id="1.10.287.460">
    <property type="entry name" value="Peptidyl-prolyl cis-trans isomerase, FKBP-type, N-terminal domain"/>
    <property type="match status" value="1"/>
</dbReference>
<dbReference type="PROSITE" id="PS50059">
    <property type="entry name" value="FKBP_PPIASE"/>
    <property type="match status" value="1"/>
</dbReference>
<keyword evidence="5 6" id="KW-0413">Isomerase</keyword>
<dbReference type="Gene3D" id="3.10.50.40">
    <property type="match status" value="1"/>
</dbReference>
<keyword evidence="4 6" id="KW-0697">Rotamase</keyword>
<dbReference type="NCBIfam" id="NF008602">
    <property type="entry name" value="PRK11570.1"/>
    <property type="match status" value="1"/>
</dbReference>
<comment type="similarity">
    <text evidence="2 7">Belongs to the FKBP-type PPIase family.</text>
</comment>
<dbReference type="PANTHER" id="PTHR43811:SF19">
    <property type="entry name" value="39 KDA FK506-BINDING NUCLEAR PROTEIN"/>
    <property type="match status" value="1"/>
</dbReference>
<comment type="caution">
    <text evidence="9">The sequence shown here is derived from an EMBL/GenBank/DDBJ whole genome shotgun (WGS) entry which is preliminary data.</text>
</comment>
<dbReference type="InterPro" id="IPR036944">
    <property type="entry name" value="PPIase_FKBP_N_sf"/>
</dbReference>
<evidence type="ECO:0000259" key="8">
    <source>
        <dbReference type="PROSITE" id="PS50059"/>
    </source>
</evidence>
<evidence type="ECO:0000256" key="1">
    <source>
        <dbReference type="ARBA" id="ARBA00000971"/>
    </source>
</evidence>
<dbReference type="Pfam" id="PF00254">
    <property type="entry name" value="FKBP_C"/>
    <property type="match status" value="1"/>
</dbReference>
<dbReference type="GO" id="GO:0003755">
    <property type="term" value="F:peptidyl-prolyl cis-trans isomerase activity"/>
    <property type="evidence" value="ECO:0007669"/>
    <property type="project" value="UniProtKB-UniRule"/>
</dbReference>
<evidence type="ECO:0000313" key="9">
    <source>
        <dbReference type="EMBL" id="SEG11529.1"/>
    </source>
</evidence>
<dbReference type="InterPro" id="IPR046357">
    <property type="entry name" value="PPIase_dom_sf"/>
</dbReference>
<dbReference type="PANTHER" id="PTHR43811">
    <property type="entry name" value="FKBP-TYPE PEPTIDYL-PROLYL CIS-TRANS ISOMERASE FKPA"/>
    <property type="match status" value="1"/>
</dbReference>
<evidence type="ECO:0000256" key="7">
    <source>
        <dbReference type="RuleBase" id="RU003915"/>
    </source>
</evidence>
<dbReference type="EC" id="5.2.1.8" evidence="7"/>
<evidence type="ECO:0000256" key="2">
    <source>
        <dbReference type="ARBA" id="ARBA00006577"/>
    </source>
</evidence>
<protein>
    <recommendedName>
        <fullName evidence="7">Peptidyl-prolyl cis-trans isomerase</fullName>
        <ecNumber evidence="7">5.2.1.8</ecNumber>
    </recommendedName>
</protein>
<dbReference type="Pfam" id="PF01346">
    <property type="entry name" value="FKBP_N"/>
    <property type="match status" value="1"/>
</dbReference>
<evidence type="ECO:0000256" key="4">
    <source>
        <dbReference type="ARBA" id="ARBA00023110"/>
    </source>
</evidence>
<evidence type="ECO:0000256" key="6">
    <source>
        <dbReference type="PROSITE-ProRule" id="PRU00277"/>
    </source>
</evidence>
<keyword evidence="3" id="KW-0732">Signal</keyword>
<name>A0A8G2BXY1_9BACT</name>
<reference evidence="9 10" key="1">
    <citation type="submission" date="2016-10" db="EMBL/GenBank/DDBJ databases">
        <authorList>
            <person name="Varghese N."/>
            <person name="Submissions S."/>
        </authorList>
    </citation>
    <scope>NUCLEOTIDE SEQUENCE [LARGE SCALE GENOMIC DNA]</scope>
    <source>
        <strain evidence="9 10">DSM 29073</strain>
    </source>
</reference>
<evidence type="ECO:0000256" key="5">
    <source>
        <dbReference type="ARBA" id="ARBA00023235"/>
    </source>
</evidence>
<dbReference type="FunFam" id="3.10.50.40:FF:000045">
    <property type="entry name" value="Peptidyl-prolyl cis-trans isomerase"/>
    <property type="match status" value="1"/>
</dbReference>
<accession>A0A8G2BXY1</accession>
<evidence type="ECO:0000256" key="3">
    <source>
        <dbReference type="ARBA" id="ARBA00022729"/>
    </source>
</evidence>
<gene>
    <name evidence="9" type="ORF">SAMN05444001_11555</name>
</gene>
<sequence>MDKVSYALGLSIGNNFQNSGINNLQVEDFMQGLKDVLSETKPVISYDEAKQIINDYFVKLQQEKLEINKKAGEEFLNINKHKAGVNVLPSGLQYEVLKKGTGAKPTASDKVKCHYHGTLINGTVFDSSVQRGEPAVFGVSQVIPGWVEALQLMEVGSKWRLFIPSDLAYGEHGAGEAIEPNSTLVFDVELLDIVK</sequence>